<organism evidence="3 4">
    <name type="scientific">Phormidesmis priestleyi Ana</name>
    <dbReference type="NCBI Taxonomy" id="1666911"/>
    <lineage>
        <taxon>Bacteria</taxon>
        <taxon>Bacillati</taxon>
        <taxon>Cyanobacteriota</taxon>
        <taxon>Cyanophyceae</taxon>
        <taxon>Leptolyngbyales</taxon>
        <taxon>Leptolyngbyaceae</taxon>
        <taxon>Phormidesmis</taxon>
    </lineage>
</organism>
<protein>
    <submittedName>
        <fullName evidence="3">Uncharacterized protein</fullName>
    </submittedName>
</protein>
<feature type="region of interest" description="Disordered" evidence="1">
    <location>
        <begin position="70"/>
        <end position="92"/>
    </location>
</feature>
<name>A0A0P8BHI1_9CYAN</name>
<dbReference type="PATRIC" id="fig|1666911.3.peg.2172"/>
<keyword evidence="2" id="KW-0812">Transmembrane</keyword>
<comment type="caution">
    <text evidence="3">The sequence shown here is derived from an EMBL/GenBank/DDBJ whole genome shotgun (WGS) entry which is preliminary data.</text>
</comment>
<sequence length="92" mass="9840">MYISPRSVQVRNLFIAIANGSITLVILLIAPLGLMAVIVNTALVAAATYGTAIASDRIILYLQGDRASSAAERSRIQSIDQPSIESNELDRP</sequence>
<dbReference type="NCBIfam" id="NF040558">
    <property type="entry name" value="CAS_Csx18"/>
    <property type="match status" value="1"/>
</dbReference>
<dbReference type="AlphaFoldDB" id="A0A0P8BHI1"/>
<dbReference type="Proteomes" id="UP000050465">
    <property type="component" value="Unassembled WGS sequence"/>
</dbReference>
<proteinExistence type="predicted"/>
<gene>
    <name evidence="3" type="ORF">HLUCCA11_19410</name>
</gene>
<accession>A0A0P8BHI1</accession>
<evidence type="ECO:0000256" key="1">
    <source>
        <dbReference type="SAM" id="MobiDB-lite"/>
    </source>
</evidence>
<reference evidence="3 4" key="1">
    <citation type="submission" date="2015-09" db="EMBL/GenBank/DDBJ databases">
        <title>Identification and resolution of microdiversity through metagenomic sequencing of parallel consortia.</title>
        <authorList>
            <person name="Nelson W.C."/>
            <person name="Romine M.F."/>
            <person name="Lindemann S.R."/>
        </authorList>
    </citation>
    <scope>NUCLEOTIDE SEQUENCE [LARGE SCALE GENOMIC DNA]</scope>
    <source>
        <strain evidence="3">Ana</strain>
    </source>
</reference>
<keyword evidence="2" id="KW-1133">Transmembrane helix</keyword>
<evidence type="ECO:0000313" key="3">
    <source>
        <dbReference type="EMBL" id="KPQ33174.1"/>
    </source>
</evidence>
<dbReference type="STRING" id="1666911.HLUCCA11_19410"/>
<evidence type="ECO:0000313" key="4">
    <source>
        <dbReference type="Proteomes" id="UP000050465"/>
    </source>
</evidence>
<keyword evidence="2" id="KW-0472">Membrane</keyword>
<dbReference type="EMBL" id="LJZR01000037">
    <property type="protein sequence ID" value="KPQ33174.1"/>
    <property type="molecule type" value="Genomic_DNA"/>
</dbReference>
<feature type="transmembrane region" description="Helical" evidence="2">
    <location>
        <begin position="12"/>
        <end position="30"/>
    </location>
</feature>
<feature type="transmembrane region" description="Helical" evidence="2">
    <location>
        <begin position="36"/>
        <end position="54"/>
    </location>
</feature>
<feature type="compositionally biased region" description="Polar residues" evidence="1">
    <location>
        <begin position="76"/>
        <end position="86"/>
    </location>
</feature>
<evidence type="ECO:0000256" key="2">
    <source>
        <dbReference type="SAM" id="Phobius"/>
    </source>
</evidence>